<dbReference type="OrthoDB" id="1076572at2"/>
<dbReference type="EMBL" id="RCCK01000012">
    <property type="protein sequence ID" value="RLJ75173.1"/>
    <property type="molecule type" value="Genomic_DNA"/>
</dbReference>
<evidence type="ECO:0000313" key="2">
    <source>
        <dbReference type="EMBL" id="TFB30274.1"/>
    </source>
</evidence>
<protein>
    <submittedName>
        <fullName evidence="1">Uncharacterized protein</fullName>
    </submittedName>
</protein>
<dbReference type="RefSeq" id="WP_121285138.1">
    <property type="nucleotide sequence ID" value="NZ_RCCK01000012.1"/>
</dbReference>
<dbReference type="Proteomes" id="UP000273898">
    <property type="component" value="Unassembled WGS sequence"/>
</dbReference>
<evidence type="ECO:0000313" key="3">
    <source>
        <dbReference type="Proteomes" id="UP000273898"/>
    </source>
</evidence>
<name>A0A497XYZ3_9SPHI</name>
<gene>
    <name evidence="1" type="ORF">BCL90_3523</name>
    <name evidence="2" type="ORF">E3V97_19085</name>
</gene>
<accession>A0A497XYZ3</accession>
<reference evidence="1 3" key="1">
    <citation type="submission" date="2018-10" db="EMBL/GenBank/DDBJ databases">
        <title>Genomic Encyclopedia of Archaeal and Bacterial Type Strains, Phase II (KMG-II): from individual species to whole genera.</title>
        <authorList>
            <person name="Goeker M."/>
        </authorList>
    </citation>
    <scope>NUCLEOTIDE SEQUENCE [LARGE SCALE GENOMIC DNA]</scope>
    <source>
        <strain evidence="1 3">DSM 19624</strain>
    </source>
</reference>
<reference evidence="2 4" key="2">
    <citation type="submission" date="2019-03" db="EMBL/GenBank/DDBJ databases">
        <authorList>
            <person name="He R.-H."/>
        </authorList>
    </citation>
    <scope>NUCLEOTIDE SEQUENCE [LARGE SCALE GENOMIC DNA]</scope>
    <source>
        <strain evidence="2 4">DSM 19624</strain>
    </source>
</reference>
<dbReference type="Proteomes" id="UP000297429">
    <property type="component" value="Unassembled WGS sequence"/>
</dbReference>
<dbReference type="EMBL" id="SOPX01000003">
    <property type="protein sequence ID" value="TFB30274.1"/>
    <property type="molecule type" value="Genomic_DNA"/>
</dbReference>
<evidence type="ECO:0000313" key="1">
    <source>
        <dbReference type="EMBL" id="RLJ75173.1"/>
    </source>
</evidence>
<proteinExistence type="predicted"/>
<evidence type="ECO:0000313" key="4">
    <source>
        <dbReference type="Proteomes" id="UP000297429"/>
    </source>
</evidence>
<organism evidence="1 3">
    <name type="scientific">Pedobacter alluvionis</name>
    <dbReference type="NCBI Taxonomy" id="475253"/>
    <lineage>
        <taxon>Bacteria</taxon>
        <taxon>Pseudomonadati</taxon>
        <taxon>Bacteroidota</taxon>
        <taxon>Sphingobacteriia</taxon>
        <taxon>Sphingobacteriales</taxon>
        <taxon>Sphingobacteriaceae</taxon>
        <taxon>Pedobacter</taxon>
    </lineage>
</organism>
<keyword evidence="4" id="KW-1185">Reference proteome</keyword>
<dbReference type="AlphaFoldDB" id="A0A497XYZ3"/>
<sequence length="145" mass="16727">MKVEKVYLPGKEEFEFREYRYIRIRSNMGGIDKDNFVSAITDANKPLIPKSGGVINENFIIITPDEKRFYGLSYSKDIIGWRQQIETGAALFSVESAEIKNGEHFVISNGENYELKDCQFERYNYYDDMGNIVKSNTPVESSEIL</sequence>
<comment type="caution">
    <text evidence="1">The sequence shown here is derived from an EMBL/GenBank/DDBJ whole genome shotgun (WGS) entry which is preliminary data.</text>
</comment>